<dbReference type="InterPro" id="IPR000182">
    <property type="entry name" value="GNAT_dom"/>
</dbReference>
<dbReference type="EMBL" id="JAGFNS010000029">
    <property type="protein sequence ID" value="MBO3742574.1"/>
    <property type="molecule type" value="Genomic_DNA"/>
</dbReference>
<dbReference type="RefSeq" id="WP_208471771.1">
    <property type="nucleotide sequence ID" value="NZ_JAGFNS010000029.1"/>
</dbReference>
<keyword evidence="3" id="KW-1185">Reference proteome</keyword>
<dbReference type="SUPFAM" id="SSF55729">
    <property type="entry name" value="Acyl-CoA N-acyltransferases (Nat)"/>
    <property type="match status" value="1"/>
</dbReference>
<dbReference type="PROSITE" id="PS51186">
    <property type="entry name" value="GNAT"/>
    <property type="match status" value="1"/>
</dbReference>
<reference evidence="2 3" key="1">
    <citation type="submission" date="2021-03" db="EMBL/GenBank/DDBJ databases">
        <title>Actinoplanes flavus sp. nov., a novel actinomycete isolated from Coconut Palm rhizosphere soil.</title>
        <authorList>
            <person name="Luo X."/>
        </authorList>
    </citation>
    <scope>NUCLEOTIDE SEQUENCE [LARGE SCALE GENOMIC DNA]</scope>
    <source>
        <strain evidence="2 3">NEAU-H7</strain>
    </source>
</reference>
<dbReference type="Proteomes" id="UP000679690">
    <property type="component" value="Unassembled WGS sequence"/>
</dbReference>
<gene>
    <name evidence="2" type="ORF">J5X75_34195</name>
</gene>
<protein>
    <submittedName>
        <fullName evidence="2">GNAT family N-acetyltransferase</fullName>
    </submittedName>
</protein>
<organism evidence="2 3">
    <name type="scientific">Actinoplanes flavus</name>
    <dbReference type="NCBI Taxonomy" id="2820290"/>
    <lineage>
        <taxon>Bacteria</taxon>
        <taxon>Bacillati</taxon>
        <taxon>Actinomycetota</taxon>
        <taxon>Actinomycetes</taxon>
        <taxon>Micromonosporales</taxon>
        <taxon>Micromonosporaceae</taxon>
        <taxon>Actinoplanes</taxon>
    </lineage>
</organism>
<name>A0ABS3UVI7_9ACTN</name>
<dbReference type="Gene3D" id="3.40.630.30">
    <property type="match status" value="1"/>
</dbReference>
<sequence>MTGVGLRPVAVEDLEVFYQQESDPEALRRANFPSRSHASFTEHWRRRVLGDPSVRARAIVADGELAGHIVAWWQDGRRTVGLWLGRIWWGRGIGTRALTLFLVEETTRPLYGEADVRNAASIRLLKRCGFEEMEVVREGAEEFLVLSLG</sequence>
<proteinExistence type="predicted"/>
<accession>A0ABS3UVI7</accession>
<comment type="caution">
    <text evidence="2">The sequence shown here is derived from an EMBL/GenBank/DDBJ whole genome shotgun (WGS) entry which is preliminary data.</text>
</comment>
<feature type="domain" description="N-acetyltransferase" evidence="1">
    <location>
        <begin position="4"/>
        <end position="149"/>
    </location>
</feature>
<evidence type="ECO:0000259" key="1">
    <source>
        <dbReference type="PROSITE" id="PS51186"/>
    </source>
</evidence>
<evidence type="ECO:0000313" key="3">
    <source>
        <dbReference type="Proteomes" id="UP000679690"/>
    </source>
</evidence>
<evidence type="ECO:0000313" key="2">
    <source>
        <dbReference type="EMBL" id="MBO3742574.1"/>
    </source>
</evidence>
<dbReference type="Pfam" id="PF13302">
    <property type="entry name" value="Acetyltransf_3"/>
    <property type="match status" value="1"/>
</dbReference>
<dbReference type="PANTHER" id="PTHR43328">
    <property type="entry name" value="ACETYLTRANSFERASE-RELATED"/>
    <property type="match status" value="1"/>
</dbReference>
<dbReference type="InterPro" id="IPR016181">
    <property type="entry name" value="Acyl_CoA_acyltransferase"/>
</dbReference>
<dbReference type="PANTHER" id="PTHR43328:SF1">
    <property type="entry name" value="N-ACETYLTRANSFERASE DOMAIN-CONTAINING PROTEIN"/>
    <property type="match status" value="1"/>
</dbReference>